<dbReference type="SUPFAM" id="SSF53474">
    <property type="entry name" value="alpha/beta-Hydrolases"/>
    <property type="match status" value="1"/>
</dbReference>
<evidence type="ECO:0000313" key="1">
    <source>
        <dbReference type="EMBL" id="PIB24148.1"/>
    </source>
</evidence>
<evidence type="ECO:0000313" key="2">
    <source>
        <dbReference type="Proteomes" id="UP000231516"/>
    </source>
</evidence>
<sequence length="198" mass="21973">MDIIAAGELVRHAYANTLLNVSHRFDVGGAQAFFLTDGTLVIPGSNEISDYPEFNLNISKIKGDSGRFYHRGFLRHAQLVFTFAKGLQPKFIIGHSLGAASAQIVGSSLGIPTIAFASPKVLSGSKKVRGEHHVVNYQRMDDPICFMPPGKKMFRHIGKTFWMAPNTLDIGFNHKVLEYIKIIKAARTNPKLPQRWPV</sequence>
<accession>A0A2G5K3N4</accession>
<comment type="caution">
    <text evidence="1">The sequence shown here is derived from an EMBL/GenBank/DDBJ whole genome shotgun (WGS) entry which is preliminary data.</text>
</comment>
<proteinExistence type="predicted"/>
<protein>
    <recommendedName>
        <fullName evidence="3">Fungal lipase-like domain-containing protein</fullName>
    </recommendedName>
</protein>
<keyword evidence="2" id="KW-1185">Reference proteome</keyword>
<dbReference type="InterPro" id="IPR029058">
    <property type="entry name" value="AB_hydrolase_fold"/>
</dbReference>
<dbReference type="EMBL" id="MDGM01000012">
    <property type="protein sequence ID" value="PIB24148.1"/>
    <property type="molecule type" value="Genomic_DNA"/>
</dbReference>
<name>A0A2G5K3N4_9RHOB</name>
<dbReference type="Gene3D" id="3.40.50.1820">
    <property type="entry name" value="alpha/beta hydrolase"/>
    <property type="match status" value="1"/>
</dbReference>
<reference evidence="1 2" key="1">
    <citation type="submission" date="2016-08" db="EMBL/GenBank/DDBJ databases">
        <title>Draft genome of Amylibacter sp. strain 4G11.</title>
        <authorList>
            <person name="Wong S.-K."/>
            <person name="Hamasaki K."/>
            <person name="Yoshizawa S."/>
        </authorList>
    </citation>
    <scope>NUCLEOTIDE SEQUENCE [LARGE SCALE GENOMIC DNA]</scope>
    <source>
        <strain evidence="1 2">4G11</strain>
    </source>
</reference>
<dbReference type="RefSeq" id="WP_099592425.1">
    <property type="nucleotide sequence ID" value="NZ_MDGM01000012.1"/>
</dbReference>
<organism evidence="1 2">
    <name type="scientific">Paramylibacter kogurei</name>
    <dbReference type="NCBI Taxonomy" id="1889778"/>
    <lineage>
        <taxon>Bacteria</taxon>
        <taxon>Pseudomonadati</taxon>
        <taxon>Pseudomonadota</taxon>
        <taxon>Alphaproteobacteria</taxon>
        <taxon>Rhodobacterales</taxon>
        <taxon>Paracoccaceae</taxon>
        <taxon>Paramylibacter</taxon>
    </lineage>
</organism>
<dbReference type="Proteomes" id="UP000231516">
    <property type="component" value="Unassembled WGS sequence"/>
</dbReference>
<dbReference type="AlphaFoldDB" id="A0A2G5K3N4"/>
<dbReference type="OrthoDB" id="7857012at2"/>
<gene>
    <name evidence="1" type="ORF">BFP76_02635</name>
</gene>
<evidence type="ECO:0008006" key="3">
    <source>
        <dbReference type="Google" id="ProtNLM"/>
    </source>
</evidence>